<dbReference type="AlphaFoldDB" id="A0A5C6BDW5"/>
<accession>A0A5C6BDW5</accession>
<dbReference type="RefSeq" id="WP_146372445.1">
    <property type="nucleotide sequence ID" value="NZ_SJPP01000002.1"/>
</dbReference>
<dbReference type="InterPro" id="IPR023296">
    <property type="entry name" value="Glyco_hydro_beta-prop_sf"/>
</dbReference>
<dbReference type="Proteomes" id="UP000320735">
    <property type="component" value="Unassembled WGS sequence"/>
</dbReference>
<comment type="caution">
    <text evidence="1">The sequence shown here is derived from an EMBL/GenBank/DDBJ whole genome shotgun (WGS) entry which is preliminary data.</text>
</comment>
<protein>
    <recommendedName>
        <fullName evidence="3">Glycosyl hydrolase family 32 N-terminal domain-containing protein</fullName>
    </recommendedName>
</protein>
<sequence>MRRTCLSACRDAMGQKYLVVFLAAVAFFPCVVNAELKQPNVVDVGAKKQIFLDGLFLDSQNHVRLTMHKPYRDGQILIKPDRPWEMDPKGSEQRISLYSCVLKQDGRVRVWYGMGRGVGSPEIRVLYAESKDGIHFTKPELGLHEVDGSKANNIVLPGPRIAGAAVWVDPKAPPEHRYKTQTKVYPPGQREKLEMHSSPDGIHWNLFAEPKVGHIDTQNIIFWEPSVGRYLFFTRFWEKNLDLNKRYRTVRRLESDDLVTWENEKPIMVPDDRDWSIHPRSGVSGRPPADFYGGAVFKYEEADQAYLMFTQSYWHWMDWGEAGLGPATIDVQLAVSRDAEQFERVGGRRPFLSLGPEGRYDSRFIWAMPNPIRMGDELWIYYVASNRDHSRISKIDPLAGRELSGIGRAVLRLDGFVSVDAGYRPGRFTTPPLRFQGNHLELNVDAAGGGSVRVELLDENREPIKGFGKDEAIPIARNSVRMPVVWKRNPDLSALAGRTVRMRFHMTNASLYAFQFKKIDTAEN</sequence>
<keyword evidence="2" id="KW-1185">Reference proteome</keyword>
<dbReference type="Gene3D" id="2.115.10.20">
    <property type="entry name" value="Glycosyl hydrolase domain, family 43"/>
    <property type="match status" value="2"/>
</dbReference>
<evidence type="ECO:0000313" key="1">
    <source>
        <dbReference type="EMBL" id="TWU08624.1"/>
    </source>
</evidence>
<gene>
    <name evidence="1" type="ORF">CA54_38580</name>
</gene>
<proteinExistence type="predicted"/>
<name>A0A5C6BDW5_9PLAN</name>
<dbReference type="EMBL" id="SJPP01000002">
    <property type="protein sequence ID" value="TWU08624.1"/>
    <property type="molecule type" value="Genomic_DNA"/>
</dbReference>
<evidence type="ECO:0008006" key="3">
    <source>
        <dbReference type="Google" id="ProtNLM"/>
    </source>
</evidence>
<dbReference type="OrthoDB" id="180690at2"/>
<organism evidence="1 2">
    <name type="scientific">Symmachiella macrocystis</name>
    <dbReference type="NCBI Taxonomy" id="2527985"/>
    <lineage>
        <taxon>Bacteria</taxon>
        <taxon>Pseudomonadati</taxon>
        <taxon>Planctomycetota</taxon>
        <taxon>Planctomycetia</taxon>
        <taxon>Planctomycetales</taxon>
        <taxon>Planctomycetaceae</taxon>
        <taxon>Symmachiella</taxon>
    </lineage>
</organism>
<reference evidence="1 2" key="1">
    <citation type="submission" date="2019-02" db="EMBL/GenBank/DDBJ databases">
        <title>Deep-cultivation of Planctomycetes and their phenomic and genomic characterization uncovers novel biology.</title>
        <authorList>
            <person name="Wiegand S."/>
            <person name="Jogler M."/>
            <person name="Boedeker C."/>
            <person name="Pinto D."/>
            <person name="Vollmers J."/>
            <person name="Rivas-Marin E."/>
            <person name="Kohn T."/>
            <person name="Peeters S.H."/>
            <person name="Heuer A."/>
            <person name="Rast P."/>
            <person name="Oberbeckmann S."/>
            <person name="Bunk B."/>
            <person name="Jeske O."/>
            <person name="Meyerdierks A."/>
            <person name="Storesund J.E."/>
            <person name="Kallscheuer N."/>
            <person name="Luecker S."/>
            <person name="Lage O.M."/>
            <person name="Pohl T."/>
            <person name="Merkel B.J."/>
            <person name="Hornburger P."/>
            <person name="Mueller R.-W."/>
            <person name="Bruemmer F."/>
            <person name="Labrenz M."/>
            <person name="Spormann A.M."/>
            <person name="Op Den Camp H."/>
            <person name="Overmann J."/>
            <person name="Amann R."/>
            <person name="Jetten M.S.M."/>
            <person name="Mascher T."/>
            <person name="Medema M.H."/>
            <person name="Devos D.P."/>
            <person name="Kaster A.-K."/>
            <person name="Ovreas L."/>
            <person name="Rohde M."/>
            <person name="Galperin M.Y."/>
            <person name="Jogler C."/>
        </authorList>
    </citation>
    <scope>NUCLEOTIDE SEQUENCE [LARGE SCALE GENOMIC DNA]</scope>
    <source>
        <strain evidence="1 2">CA54</strain>
    </source>
</reference>
<evidence type="ECO:0000313" key="2">
    <source>
        <dbReference type="Proteomes" id="UP000320735"/>
    </source>
</evidence>
<dbReference type="SUPFAM" id="SSF75005">
    <property type="entry name" value="Arabinanase/levansucrase/invertase"/>
    <property type="match status" value="1"/>
</dbReference>